<gene>
    <name evidence="1" type="ORF">EHO60_10990</name>
</gene>
<dbReference type="AlphaFoldDB" id="A0A4R9GDG9"/>
<dbReference type="OrthoDB" id="337481at2"/>
<organism evidence="1 2">
    <name type="scientific">Leptospira fletcheri</name>
    <dbReference type="NCBI Taxonomy" id="2484981"/>
    <lineage>
        <taxon>Bacteria</taxon>
        <taxon>Pseudomonadati</taxon>
        <taxon>Spirochaetota</taxon>
        <taxon>Spirochaetia</taxon>
        <taxon>Leptospirales</taxon>
        <taxon>Leptospiraceae</taxon>
        <taxon>Leptospira</taxon>
    </lineage>
</organism>
<dbReference type="NCBIfam" id="NF047489">
    <property type="entry name" value="adhesinLsa23"/>
    <property type="match status" value="1"/>
</dbReference>
<comment type="caution">
    <text evidence="1">The sequence shown here is derived from an EMBL/GenBank/DDBJ whole genome shotgun (WGS) entry which is preliminary data.</text>
</comment>
<name>A0A4R9GDG9_9LEPT</name>
<accession>A0A4R9GDG9</accession>
<reference evidence="1" key="1">
    <citation type="journal article" date="2019" name="PLoS Negl. Trop. Dis.">
        <title>Revisiting the worldwide diversity of Leptospira species in the environment.</title>
        <authorList>
            <person name="Vincent A.T."/>
            <person name="Schiettekatte O."/>
            <person name="Bourhy P."/>
            <person name="Veyrier F.J."/>
            <person name="Picardeau M."/>
        </authorList>
    </citation>
    <scope>NUCLEOTIDE SEQUENCE [LARGE SCALE GENOMIC DNA]</scope>
    <source>
        <strain evidence="1">SSW15</strain>
    </source>
</reference>
<sequence length="204" mass="23908">MNRRPLLLLLILAFGSQYDCTETSLPVFPVSEGACQSNNLPVLVQPEEDIRAGNDLLATYCKADITPQGFELRISYVFRDESHPNVWKDKIYRIYRKFKYGRTMDIESVLVRWKANGDLEEIDLKNVYSNDQVFRSDPVRHYDSVLKPTRMEFRNLRPVLFVNTWNHMFGEKDTNPQLPKMEILDTELRYGSRESLDGYFRGDN</sequence>
<dbReference type="RefSeq" id="WP_135768249.1">
    <property type="nucleotide sequence ID" value="NZ_RQET01000008.1"/>
</dbReference>
<keyword evidence="2" id="KW-1185">Reference proteome</keyword>
<dbReference type="EMBL" id="RQET01000008">
    <property type="protein sequence ID" value="TGK09886.1"/>
    <property type="molecule type" value="Genomic_DNA"/>
</dbReference>
<evidence type="ECO:0000313" key="2">
    <source>
        <dbReference type="Proteomes" id="UP000298458"/>
    </source>
</evidence>
<protein>
    <submittedName>
        <fullName evidence="1">Uncharacterized protein</fullName>
    </submittedName>
</protein>
<evidence type="ECO:0000313" key="1">
    <source>
        <dbReference type="EMBL" id="TGK09886.1"/>
    </source>
</evidence>
<proteinExistence type="predicted"/>
<dbReference type="Proteomes" id="UP000298458">
    <property type="component" value="Unassembled WGS sequence"/>
</dbReference>